<dbReference type="RefSeq" id="WP_069957046.1">
    <property type="nucleotide sequence ID" value="NZ_MCGG01000011.1"/>
</dbReference>
<dbReference type="STRING" id="28181.BEN30_05600"/>
<dbReference type="PRINTS" id="PR00904">
    <property type="entry name" value="FRATAXIN"/>
</dbReference>
<sequence length="108" mass="11592">MDASAFEELAAKTLESLFEAIDDAIGDDADVDFDNGILTVELEDGRAYVVNKHAPNLQIWLSSPISGAAHFAFDEAIGAWLSTRGGETLMEVLNTEFSQIAGEQVSLS</sequence>
<name>A0A1E5QA70_9PROT</name>
<dbReference type="EMBL" id="MCGG01000011">
    <property type="protein sequence ID" value="OEJ68688.1"/>
    <property type="molecule type" value="Genomic_DNA"/>
</dbReference>
<reference evidence="6" key="1">
    <citation type="submission" date="2016-07" db="EMBL/GenBank/DDBJ databases">
        <authorList>
            <person name="Florea S."/>
            <person name="Webb J.S."/>
            <person name="Jaromczyk J."/>
            <person name="Schardl C.L."/>
        </authorList>
    </citation>
    <scope>NUCLEOTIDE SEQUENCE [LARGE SCALE GENOMIC DNA]</scope>
    <source>
        <strain evidence="6">MV-1</strain>
    </source>
</reference>
<dbReference type="AlphaFoldDB" id="A0A1E5QA70"/>
<proteinExistence type="inferred from homology"/>
<comment type="similarity">
    <text evidence="1 4">Belongs to the frataxin family.</text>
</comment>
<dbReference type="OrthoDB" id="8480400at2"/>
<gene>
    <name evidence="4" type="primary">cyaY</name>
    <name evidence="5" type="ORF">BEN30_05600</name>
</gene>
<dbReference type="SMART" id="SM01219">
    <property type="entry name" value="Frataxin_Cyay"/>
    <property type="match status" value="1"/>
</dbReference>
<comment type="caution">
    <text evidence="5">The sequence shown here is derived from an EMBL/GenBank/DDBJ whole genome shotgun (WGS) entry which is preliminary data.</text>
</comment>
<dbReference type="GO" id="GO:0008199">
    <property type="term" value="F:ferric iron binding"/>
    <property type="evidence" value="ECO:0007669"/>
    <property type="project" value="InterPro"/>
</dbReference>
<dbReference type="GO" id="GO:0008198">
    <property type="term" value="F:ferrous iron binding"/>
    <property type="evidence" value="ECO:0007669"/>
    <property type="project" value="TreeGrafter"/>
</dbReference>
<dbReference type="PROSITE" id="PS50810">
    <property type="entry name" value="FRATAXIN_2"/>
    <property type="match status" value="1"/>
</dbReference>
<dbReference type="GO" id="GO:0005737">
    <property type="term" value="C:cytoplasm"/>
    <property type="evidence" value="ECO:0007669"/>
    <property type="project" value="UniProtKB-ARBA"/>
</dbReference>
<organism evidence="5 6">
    <name type="scientific">Magnetovibrio blakemorei</name>
    <dbReference type="NCBI Taxonomy" id="28181"/>
    <lineage>
        <taxon>Bacteria</taxon>
        <taxon>Pseudomonadati</taxon>
        <taxon>Pseudomonadota</taxon>
        <taxon>Alphaproteobacteria</taxon>
        <taxon>Rhodospirillales</taxon>
        <taxon>Magnetovibrionaceae</taxon>
        <taxon>Magnetovibrio</taxon>
    </lineage>
</organism>
<dbReference type="InterPro" id="IPR047584">
    <property type="entry name" value="CyaY"/>
</dbReference>
<dbReference type="InterPro" id="IPR036524">
    <property type="entry name" value="Frataxin/CyaY_sf"/>
</dbReference>
<dbReference type="SUPFAM" id="SSF55387">
    <property type="entry name" value="Frataxin/Nqo15-like"/>
    <property type="match status" value="1"/>
</dbReference>
<keyword evidence="3 4" id="KW-0408">Iron</keyword>
<dbReference type="GO" id="GO:0006879">
    <property type="term" value="P:intracellular iron ion homeostasis"/>
    <property type="evidence" value="ECO:0007669"/>
    <property type="project" value="TreeGrafter"/>
</dbReference>
<dbReference type="PANTHER" id="PTHR16821:SF2">
    <property type="entry name" value="FRATAXIN, MITOCHONDRIAL"/>
    <property type="match status" value="1"/>
</dbReference>
<dbReference type="PROSITE" id="PS01344">
    <property type="entry name" value="FRATAXIN_1"/>
    <property type="match status" value="1"/>
</dbReference>
<accession>A0A1E5QA70</accession>
<evidence type="ECO:0000313" key="6">
    <source>
        <dbReference type="Proteomes" id="UP000095347"/>
    </source>
</evidence>
<dbReference type="GO" id="GO:0034986">
    <property type="term" value="F:iron chaperone activity"/>
    <property type="evidence" value="ECO:0007669"/>
    <property type="project" value="TreeGrafter"/>
</dbReference>
<protein>
    <recommendedName>
        <fullName evidence="4">Iron-sulfur cluster assembly protein CyaY</fullName>
    </recommendedName>
</protein>
<dbReference type="Pfam" id="PF01491">
    <property type="entry name" value="Frataxin_Cyay"/>
    <property type="match status" value="1"/>
</dbReference>
<dbReference type="GO" id="GO:0016226">
    <property type="term" value="P:iron-sulfur cluster assembly"/>
    <property type="evidence" value="ECO:0007669"/>
    <property type="project" value="UniProtKB-UniRule"/>
</dbReference>
<comment type="function">
    <text evidence="4">Involved in iron-sulfur (Fe-S) cluster assembly. May act as a regulator of Fe-S biogenesis.</text>
</comment>
<keyword evidence="6" id="KW-1185">Reference proteome</keyword>
<dbReference type="Proteomes" id="UP000095347">
    <property type="component" value="Unassembled WGS sequence"/>
</dbReference>
<dbReference type="InterPro" id="IPR002908">
    <property type="entry name" value="Frataxin/CyaY"/>
</dbReference>
<evidence type="ECO:0000256" key="2">
    <source>
        <dbReference type="ARBA" id="ARBA00022723"/>
    </source>
</evidence>
<dbReference type="GO" id="GO:0051537">
    <property type="term" value="F:2 iron, 2 sulfur cluster binding"/>
    <property type="evidence" value="ECO:0007669"/>
    <property type="project" value="TreeGrafter"/>
</dbReference>
<evidence type="ECO:0000313" key="5">
    <source>
        <dbReference type="EMBL" id="OEJ68688.1"/>
    </source>
</evidence>
<dbReference type="Gene3D" id="3.30.920.10">
    <property type="entry name" value="Frataxin/CyaY"/>
    <property type="match status" value="1"/>
</dbReference>
<dbReference type="InterPro" id="IPR020895">
    <property type="entry name" value="Frataxin_CS"/>
</dbReference>
<dbReference type="HAMAP" id="MF_00142">
    <property type="entry name" value="CyaY"/>
    <property type="match status" value="1"/>
</dbReference>
<dbReference type="NCBIfam" id="TIGR03421">
    <property type="entry name" value="FeS_CyaY"/>
    <property type="match status" value="1"/>
</dbReference>
<dbReference type="PANTHER" id="PTHR16821">
    <property type="entry name" value="FRATAXIN"/>
    <property type="match status" value="1"/>
</dbReference>
<dbReference type="GO" id="GO:0004322">
    <property type="term" value="F:ferroxidase activity"/>
    <property type="evidence" value="ECO:0007669"/>
    <property type="project" value="TreeGrafter"/>
</dbReference>
<evidence type="ECO:0000256" key="1">
    <source>
        <dbReference type="ARBA" id="ARBA00008183"/>
    </source>
</evidence>
<keyword evidence="2 4" id="KW-0479">Metal-binding</keyword>
<evidence type="ECO:0000256" key="4">
    <source>
        <dbReference type="HAMAP-Rule" id="MF_00142"/>
    </source>
</evidence>
<evidence type="ECO:0000256" key="3">
    <source>
        <dbReference type="ARBA" id="ARBA00023004"/>
    </source>
</evidence>